<comment type="caution">
    <text evidence="1">The sequence shown here is derived from an EMBL/GenBank/DDBJ whole genome shotgun (WGS) entry which is preliminary data.</text>
</comment>
<dbReference type="EMBL" id="JAATVY010000032">
    <property type="protein sequence ID" value="NJC73571.1"/>
    <property type="molecule type" value="Genomic_DNA"/>
</dbReference>
<accession>A0ABX0Y635</accession>
<sequence>MPRPGSHKYDIKRSRIRDALDNAGFSDDKADKLVREVLRNPRGSTARLLPVVKKYLAVGKRTRG</sequence>
<organism evidence="1 2">
    <name type="scientific">Planosporangium thailandense</name>
    <dbReference type="NCBI Taxonomy" id="765197"/>
    <lineage>
        <taxon>Bacteria</taxon>
        <taxon>Bacillati</taxon>
        <taxon>Actinomycetota</taxon>
        <taxon>Actinomycetes</taxon>
        <taxon>Micromonosporales</taxon>
        <taxon>Micromonosporaceae</taxon>
        <taxon>Planosporangium</taxon>
    </lineage>
</organism>
<reference evidence="1 2" key="1">
    <citation type="submission" date="2020-03" db="EMBL/GenBank/DDBJ databases">
        <title>WGS of the type strain of Planosporangium spp.</title>
        <authorList>
            <person name="Thawai C."/>
        </authorList>
    </citation>
    <scope>NUCLEOTIDE SEQUENCE [LARGE SCALE GENOMIC DNA]</scope>
    <source>
        <strain evidence="1 2">TBRC 5610</strain>
    </source>
</reference>
<dbReference type="RefSeq" id="WP_167928474.1">
    <property type="nucleotide sequence ID" value="NZ_JAATVY010000032.1"/>
</dbReference>
<evidence type="ECO:0000313" key="2">
    <source>
        <dbReference type="Proteomes" id="UP000722989"/>
    </source>
</evidence>
<proteinExistence type="predicted"/>
<name>A0ABX0Y635_9ACTN</name>
<keyword evidence="2" id="KW-1185">Reference proteome</keyword>
<evidence type="ECO:0000313" key="1">
    <source>
        <dbReference type="EMBL" id="NJC73571.1"/>
    </source>
</evidence>
<dbReference type="Proteomes" id="UP000722989">
    <property type="component" value="Unassembled WGS sequence"/>
</dbReference>
<gene>
    <name evidence="1" type="ORF">HC031_28160</name>
</gene>
<protein>
    <submittedName>
        <fullName evidence="1">Phosphatidylethanolamine-binding protein</fullName>
    </submittedName>
</protein>